<gene>
    <name evidence="1" type="ORF">CHUV0807_0503</name>
</gene>
<dbReference type="GO" id="GO:0000287">
    <property type="term" value="F:magnesium ion binding"/>
    <property type="evidence" value="ECO:0007669"/>
    <property type="project" value="UniProtKB-ARBA"/>
</dbReference>
<dbReference type="NCBIfam" id="TIGR00099">
    <property type="entry name" value="Cof-subfamily"/>
    <property type="match status" value="1"/>
</dbReference>
<dbReference type="Pfam" id="PF08282">
    <property type="entry name" value="Hydrolase_3"/>
    <property type="match status" value="1"/>
</dbReference>
<dbReference type="InterPro" id="IPR036412">
    <property type="entry name" value="HAD-like_sf"/>
</dbReference>
<dbReference type="Gene3D" id="3.40.50.1000">
    <property type="entry name" value="HAD superfamily/HAD-like"/>
    <property type="match status" value="1"/>
</dbReference>
<proteinExistence type="predicted"/>
<dbReference type="SUPFAM" id="SSF56784">
    <property type="entry name" value="HAD-like"/>
    <property type="match status" value="1"/>
</dbReference>
<reference evidence="2" key="1">
    <citation type="submission" date="2016-04" db="EMBL/GenBank/DDBJ databases">
        <authorList>
            <person name="Tagini F."/>
        </authorList>
    </citation>
    <scope>NUCLEOTIDE SEQUENCE [LARGE SCALE GENOMIC DNA]</scope>
    <source>
        <strain evidence="2">CHUV0807</strain>
    </source>
</reference>
<dbReference type="Proteomes" id="UP000190837">
    <property type="component" value="Unassembled WGS sequence"/>
</dbReference>
<dbReference type="PROSITE" id="PS01229">
    <property type="entry name" value="COF_2"/>
    <property type="match status" value="1"/>
</dbReference>
<name>A0A1C3H2K0_9GAMM</name>
<dbReference type="Gene3D" id="3.30.1240.10">
    <property type="match status" value="1"/>
</dbReference>
<sequence length="279" mass="29867">MKVKNEVFMNPPRAVFFDIDRTLYDHRRDFVSPASLAAIAALRARGIVPAIATGRGYAALPPRIAQLVAAGEMDLVISCNGQYNRYGARVLSEHPLLVADIASLIAAFRARDWEYTFVSEHHMAAGRSRGSSHRVLQGYPCYTVAPDYYREHAVHQLVVLAPEAEEAALLAILADHGGRYRAVRSHASAVDVFHADGSKARGIRDACAALGFTPQETLAFGDGLNDVEMFTAVGAGIAMGDACEALKAVATHVTGTLEEDGIARALVDLGVLAARDVGL</sequence>
<dbReference type="PANTHER" id="PTHR10000">
    <property type="entry name" value="PHOSPHOSERINE PHOSPHATASE"/>
    <property type="match status" value="1"/>
</dbReference>
<accession>A0A1C3H2K0</accession>
<dbReference type="GO" id="GO:0005829">
    <property type="term" value="C:cytosol"/>
    <property type="evidence" value="ECO:0007669"/>
    <property type="project" value="TreeGrafter"/>
</dbReference>
<keyword evidence="1" id="KW-0378">Hydrolase</keyword>
<dbReference type="NCBIfam" id="TIGR01484">
    <property type="entry name" value="HAD-SF-IIB"/>
    <property type="match status" value="1"/>
</dbReference>
<dbReference type="InterPro" id="IPR006379">
    <property type="entry name" value="HAD-SF_hydro_IIB"/>
</dbReference>
<dbReference type="InterPro" id="IPR023214">
    <property type="entry name" value="HAD_sf"/>
</dbReference>
<evidence type="ECO:0000313" key="1">
    <source>
        <dbReference type="EMBL" id="SAM58917.1"/>
    </source>
</evidence>
<protein>
    <submittedName>
        <fullName evidence="1">Hydrolase (HAD superfamily)</fullName>
    </submittedName>
</protein>
<evidence type="ECO:0000313" key="2">
    <source>
        <dbReference type="Proteomes" id="UP000190837"/>
    </source>
</evidence>
<dbReference type="PANTHER" id="PTHR10000:SF25">
    <property type="entry name" value="PHOSPHATASE YKRA-RELATED"/>
    <property type="match status" value="1"/>
</dbReference>
<dbReference type="AlphaFoldDB" id="A0A1C3H2K0"/>
<dbReference type="GO" id="GO:0016791">
    <property type="term" value="F:phosphatase activity"/>
    <property type="evidence" value="ECO:0007669"/>
    <property type="project" value="TreeGrafter"/>
</dbReference>
<organism evidence="1 2">
    <name type="scientific">Cardiobacterium hominis</name>
    <dbReference type="NCBI Taxonomy" id="2718"/>
    <lineage>
        <taxon>Bacteria</taxon>
        <taxon>Pseudomonadati</taxon>
        <taxon>Pseudomonadota</taxon>
        <taxon>Gammaproteobacteria</taxon>
        <taxon>Cardiobacteriales</taxon>
        <taxon>Cardiobacteriaceae</taxon>
        <taxon>Cardiobacterium</taxon>
    </lineage>
</organism>
<dbReference type="EMBL" id="FKLO01000023">
    <property type="protein sequence ID" value="SAM58917.1"/>
    <property type="molecule type" value="Genomic_DNA"/>
</dbReference>
<dbReference type="InterPro" id="IPR000150">
    <property type="entry name" value="Cof"/>
</dbReference>